<comment type="similarity">
    <text evidence="7">Belongs to the dTDP-4-dehydrorhamnose 3,5-epimerase family.</text>
</comment>
<evidence type="ECO:0000256" key="1">
    <source>
        <dbReference type="ARBA" id="ARBA00001298"/>
    </source>
</evidence>
<evidence type="ECO:0000256" key="7">
    <source>
        <dbReference type="RuleBase" id="RU364069"/>
    </source>
</evidence>
<dbReference type="EC" id="5.1.3.13" evidence="3 7"/>
<name>A0A9X0WA47_9GAMM</name>
<dbReference type="InterPro" id="IPR011051">
    <property type="entry name" value="RmlC_Cupin_sf"/>
</dbReference>
<dbReference type="AlphaFoldDB" id="A0A9X0WA47"/>
<dbReference type="NCBIfam" id="TIGR01221">
    <property type="entry name" value="rmlC"/>
    <property type="match status" value="1"/>
</dbReference>
<dbReference type="RefSeq" id="WP_200244791.1">
    <property type="nucleotide sequence ID" value="NZ_NRRY01000021.1"/>
</dbReference>
<dbReference type="PANTHER" id="PTHR21047">
    <property type="entry name" value="DTDP-6-DEOXY-D-GLUCOSE-3,5 EPIMERASE"/>
    <property type="match status" value="1"/>
</dbReference>
<evidence type="ECO:0000313" key="9">
    <source>
        <dbReference type="Proteomes" id="UP001138768"/>
    </source>
</evidence>
<feature type="site" description="Participates in a stacking interaction with the thymidine ring of dTDP-4-oxo-6-deoxyglucose" evidence="6">
    <location>
        <position position="136"/>
    </location>
</feature>
<evidence type="ECO:0000313" key="8">
    <source>
        <dbReference type="EMBL" id="MBK1619415.1"/>
    </source>
</evidence>
<keyword evidence="9" id="KW-1185">Reference proteome</keyword>
<gene>
    <name evidence="8" type="primary">rfbC</name>
    <name evidence="8" type="ORF">CKO42_13385</name>
</gene>
<comment type="subunit">
    <text evidence="7">Homodimer.</text>
</comment>
<dbReference type="Proteomes" id="UP001138768">
    <property type="component" value="Unassembled WGS sequence"/>
</dbReference>
<proteinExistence type="inferred from homology"/>
<evidence type="ECO:0000256" key="3">
    <source>
        <dbReference type="ARBA" id="ARBA00012098"/>
    </source>
</evidence>
<evidence type="ECO:0000256" key="2">
    <source>
        <dbReference type="ARBA" id="ARBA00001997"/>
    </source>
</evidence>
<evidence type="ECO:0000256" key="6">
    <source>
        <dbReference type="PIRSR" id="PIRSR600888-3"/>
    </source>
</evidence>
<accession>A0A9X0WA47</accession>
<dbReference type="EMBL" id="NRRY01000021">
    <property type="protein sequence ID" value="MBK1619415.1"/>
    <property type="molecule type" value="Genomic_DNA"/>
</dbReference>
<dbReference type="GO" id="GO:0000271">
    <property type="term" value="P:polysaccharide biosynthetic process"/>
    <property type="evidence" value="ECO:0007669"/>
    <property type="project" value="TreeGrafter"/>
</dbReference>
<dbReference type="GO" id="GO:0008830">
    <property type="term" value="F:dTDP-4-dehydrorhamnose 3,5-epimerase activity"/>
    <property type="evidence" value="ECO:0007669"/>
    <property type="project" value="UniProtKB-UniRule"/>
</dbReference>
<dbReference type="GO" id="GO:0019305">
    <property type="term" value="P:dTDP-rhamnose biosynthetic process"/>
    <property type="evidence" value="ECO:0007669"/>
    <property type="project" value="UniProtKB-UniRule"/>
</dbReference>
<comment type="caution">
    <text evidence="8">The sequence shown here is derived from an EMBL/GenBank/DDBJ whole genome shotgun (WGS) entry which is preliminary data.</text>
</comment>
<dbReference type="GO" id="GO:0005829">
    <property type="term" value="C:cytosol"/>
    <property type="evidence" value="ECO:0007669"/>
    <property type="project" value="TreeGrafter"/>
</dbReference>
<comment type="catalytic activity">
    <reaction evidence="1 7">
        <text>dTDP-4-dehydro-6-deoxy-alpha-D-glucose = dTDP-4-dehydro-beta-L-rhamnose</text>
        <dbReference type="Rhea" id="RHEA:16969"/>
        <dbReference type="ChEBI" id="CHEBI:57649"/>
        <dbReference type="ChEBI" id="CHEBI:62830"/>
        <dbReference type="EC" id="5.1.3.13"/>
    </reaction>
</comment>
<dbReference type="CDD" id="cd00438">
    <property type="entry name" value="cupin_RmlC"/>
    <property type="match status" value="1"/>
</dbReference>
<dbReference type="Pfam" id="PF00908">
    <property type="entry name" value="dTDP_sugar_isom"/>
    <property type="match status" value="1"/>
</dbReference>
<comment type="function">
    <text evidence="2 7">Catalyzes the epimerization of the C3' and C5'positions of dTDP-6-deoxy-D-xylo-4-hexulose, forming dTDP-6-deoxy-L-lyxo-4-hexulose.</text>
</comment>
<evidence type="ECO:0000256" key="4">
    <source>
        <dbReference type="ARBA" id="ARBA00019595"/>
    </source>
</evidence>
<organism evidence="8 9">
    <name type="scientific">Lamprobacter modestohalophilus</name>
    <dbReference type="NCBI Taxonomy" id="1064514"/>
    <lineage>
        <taxon>Bacteria</taxon>
        <taxon>Pseudomonadati</taxon>
        <taxon>Pseudomonadota</taxon>
        <taxon>Gammaproteobacteria</taxon>
        <taxon>Chromatiales</taxon>
        <taxon>Chromatiaceae</taxon>
        <taxon>Lamprobacter</taxon>
    </lineage>
</organism>
<dbReference type="InterPro" id="IPR014710">
    <property type="entry name" value="RmlC-like_jellyroll"/>
</dbReference>
<dbReference type="SUPFAM" id="SSF51182">
    <property type="entry name" value="RmlC-like cupins"/>
    <property type="match status" value="1"/>
</dbReference>
<feature type="active site" description="Proton donor" evidence="5">
    <location>
        <position position="130"/>
    </location>
</feature>
<dbReference type="InterPro" id="IPR000888">
    <property type="entry name" value="RmlC-like"/>
</dbReference>
<sequence length="185" mass="20593">MKITATAIPDVLLIEPKVFGDHRGWFCETWQQERYAEQGIGPAFVQDNQAFSGYGTLRGLHIQNPYGQGKLVQVITGAVFDVAVDVRKGSPTFGHWVGAELSAENKHQLWVPPGFLHGYLVTSDTAIFSYKCTDTYHPETQFGVRWDDPDIGIDWPAGIQPILSDKDREAPLLREIPTEQLPSVG</sequence>
<reference evidence="8 9" key="1">
    <citation type="journal article" date="2020" name="Microorganisms">
        <title>Osmotic Adaptation and Compatible Solute Biosynthesis of Phototrophic Bacteria as Revealed from Genome Analyses.</title>
        <authorList>
            <person name="Imhoff J.F."/>
            <person name="Rahn T."/>
            <person name="Kunzel S."/>
            <person name="Keller A."/>
            <person name="Neulinger S.C."/>
        </authorList>
    </citation>
    <scope>NUCLEOTIDE SEQUENCE [LARGE SCALE GENOMIC DNA]</scope>
    <source>
        <strain evidence="8 9">DSM 25653</strain>
    </source>
</reference>
<dbReference type="Gene3D" id="2.60.120.10">
    <property type="entry name" value="Jelly Rolls"/>
    <property type="match status" value="1"/>
</dbReference>
<feature type="active site" description="Proton acceptor" evidence="5">
    <location>
        <position position="61"/>
    </location>
</feature>
<keyword evidence="7" id="KW-0413">Isomerase</keyword>
<protein>
    <recommendedName>
        <fullName evidence="4 7">dTDP-4-dehydrorhamnose 3,5-epimerase</fullName>
        <ecNumber evidence="3 7">5.1.3.13</ecNumber>
    </recommendedName>
    <alternativeName>
        <fullName evidence="7">Thymidine diphospho-4-keto-rhamnose 3,5-epimerase</fullName>
    </alternativeName>
</protein>
<dbReference type="PANTHER" id="PTHR21047:SF2">
    <property type="entry name" value="THYMIDINE DIPHOSPHO-4-KETO-RHAMNOSE 3,5-EPIMERASE"/>
    <property type="match status" value="1"/>
</dbReference>
<evidence type="ECO:0000256" key="5">
    <source>
        <dbReference type="PIRSR" id="PIRSR600888-1"/>
    </source>
</evidence>
<comment type="pathway">
    <text evidence="7">Carbohydrate biosynthesis; dTDP-L-rhamnose biosynthesis.</text>
</comment>